<dbReference type="AlphaFoldDB" id="A0A367PEK9"/>
<reference evidence="1 2" key="1">
    <citation type="submission" date="2018-04" db="EMBL/GenBank/DDBJ databases">
        <title>Cupriavidus necator CR12 genome sequencing and assembly.</title>
        <authorList>
            <person name="Ben Fekih I."/>
            <person name="Mazhar H.S."/>
            <person name="Bello S.K."/>
            <person name="Rensing C."/>
        </authorList>
    </citation>
    <scope>NUCLEOTIDE SEQUENCE [LARGE SCALE GENOMIC DNA]</scope>
    <source>
        <strain evidence="1 2">CR12</strain>
    </source>
</reference>
<dbReference type="EMBL" id="QDHA01000068">
    <property type="protein sequence ID" value="RCJ05657.1"/>
    <property type="molecule type" value="Genomic_DNA"/>
</dbReference>
<dbReference type="RefSeq" id="WP_114134372.1">
    <property type="nucleotide sequence ID" value="NZ_CP068436.1"/>
</dbReference>
<dbReference type="Proteomes" id="UP000253501">
    <property type="component" value="Unassembled WGS sequence"/>
</dbReference>
<gene>
    <name evidence="1" type="ORF">DDK22_25490</name>
</gene>
<evidence type="ECO:0000313" key="2">
    <source>
        <dbReference type="Proteomes" id="UP000253501"/>
    </source>
</evidence>
<sequence length="113" mass="13347">MTHDPAFQRKDLTGENLALRDEATRWMMELPAHVRPVELGRRFPRIINTIAAKWFDVIGCRHYLNSLQFDDRGGRYGFSFDILQEIDVLRQHFDAVYPPDPDIWQNAFDAEKR</sequence>
<name>A0A367PEK9_CUPNE</name>
<protein>
    <submittedName>
        <fullName evidence="1">Uncharacterized protein</fullName>
    </submittedName>
</protein>
<proteinExistence type="predicted"/>
<comment type="caution">
    <text evidence="1">The sequence shown here is derived from an EMBL/GenBank/DDBJ whole genome shotgun (WGS) entry which is preliminary data.</text>
</comment>
<evidence type="ECO:0000313" key="1">
    <source>
        <dbReference type="EMBL" id="RCJ05657.1"/>
    </source>
</evidence>
<accession>A0A367PEK9</accession>
<organism evidence="1 2">
    <name type="scientific">Cupriavidus necator</name>
    <name type="common">Alcaligenes eutrophus</name>
    <name type="synonym">Ralstonia eutropha</name>
    <dbReference type="NCBI Taxonomy" id="106590"/>
    <lineage>
        <taxon>Bacteria</taxon>
        <taxon>Pseudomonadati</taxon>
        <taxon>Pseudomonadota</taxon>
        <taxon>Betaproteobacteria</taxon>
        <taxon>Burkholderiales</taxon>
        <taxon>Burkholderiaceae</taxon>
        <taxon>Cupriavidus</taxon>
    </lineage>
</organism>